<dbReference type="AlphaFoldDB" id="G5B8L8"/>
<name>G5B8L8_HETGA</name>
<evidence type="ECO:0000256" key="1">
    <source>
        <dbReference type="SAM" id="MobiDB-lite"/>
    </source>
</evidence>
<dbReference type="InParanoid" id="G5B8L8"/>
<reference evidence="2 3" key="1">
    <citation type="journal article" date="2011" name="Nature">
        <title>Genome sequencing reveals insights into physiology and longevity of the naked mole rat.</title>
        <authorList>
            <person name="Kim E.B."/>
            <person name="Fang X."/>
            <person name="Fushan A.A."/>
            <person name="Huang Z."/>
            <person name="Lobanov A.V."/>
            <person name="Han L."/>
            <person name="Marino S.M."/>
            <person name="Sun X."/>
            <person name="Turanov A.A."/>
            <person name="Yang P."/>
            <person name="Yim S.H."/>
            <person name="Zhao X."/>
            <person name="Kasaikina M.V."/>
            <person name="Stoletzki N."/>
            <person name="Peng C."/>
            <person name="Polak P."/>
            <person name="Xiong Z."/>
            <person name="Kiezun A."/>
            <person name="Zhu Y."/>
            <person name="Chen Y."/>
            <person name="Kryukov G.V."/>
            <person name="Zhang Q."/>
            <person name="Peshkin L."/>
            <person name="Yang L."/>
            <person name="Bronson R.T."/>
            <person name="Buffenstein R."/>
            <person name="Wang B."/>
            <person name="Han C."/>
            <person name="Li Q."/>
            <person name="Chen L."/>
            <person name="Zhao W."/>
            <person name="Sunyaev S.R."/>
            <person name="Park T.J."/>
            <person name="Zhang G."/>
            <person name="Wang J."/>
            <person name="Gladyshev V.N."/>
        </authorList>
    </citation>
    <scope>NUCLEOTIDE SEQUENCE [LARGE SCALE GENOMIC DNA]</scope>
</reference>
<accession>G5B8L8</accession>
<evidence type="ECO:0000313" key="2">
    <source>
        <dbReference type="EMBL" id="EHB05629.1"/>
    </source>
</evidence>
<feature type="region of interest" description="Disordered" evidence="1">
    <location>
        <begin position="108"/>
        <end position="154"/>
    </location>
</feature>
<dbReference type="EMBL" id="JH169004">
    <property type="protein sequence ID" value="EHB05629.1"/>
    <property type="molecule type" value="Genomic_DNA"/>
</dbReference>
<gene>
    <name evidence="2" type="ORF">GW7_10312</name>
</gene>
<evidence type="ECO:0000313" key="3">
    <source>
        <dbReference type="Proteomes" id="UP000006813"/>
    </source>
</evidence>
<sequence>MPAKHTVLVSAHAYESHSSVRRSYDFFSLQTRSATAIIYGVYEVPFSAGHIAALDNGGSVSKEVWEIVLLALAVTLLLALRLHMVSSLRFEVESDELDVYPQRSGQLQIRRGGDRQAANHCESATEAQRDGGGQQRQEGHGSRGSVGSAAERTEGISPSYALPAQVAFSSSLHCAELK</sequence>
<protein>
    <submittedName>
        <fullName evidence="2">Uncharacterized protein</fullName>
    </submittedName>
</protein>
<proteinExistence type="predicted"/>
<dbReference type="Proteomes" id="UP000006813">
    <property type="component" value="Unassembled WGS sequence"/>
</dbReference>
<organism evidence="2 3">
    <name type="scientific">Heterocephalus glaber</name>
    <name type="common">Naked mole rat</name>
    <dbReference type="NCBI Taxonomy" id="10181"/>
    <lineage>
        <taxon>Eukaryota</taxon>
        <taxon>Metazoa</taxon>
        <taxon>Chordata</taxon>
        <taxon>Craniata</taxon>
        <taxon>Vertebrata</taxon>
        <taxon>Euteleostomi</taxon>
        <taxon>Mammalia</taxon>
        <taxon>Eutheria</taxon>
        <taxon>Euarchontoglires</taxon>
        <taxon>Glires</taxon>
        <taxon>Rodentia</taxon>
        <taxon>Hystricomorpha</taxon>
        <taxon>Bathyergidae</taxon>
        <taxon>Heterocephalus</taxon>
    </lineage>
</organism>